<reference evidence="10 11" key="1">
    <citation type="submission" date="2016-10" db="EMBL/GenBank/DDBJ databases">
        <authorList>
            <person name="de Groot N.N."/>
        </authorList>
    </citation>
    <scope>NUCLEOTIDE SEQUENCE [LARGE SCALE GENOMIC DNA]</scope>
    <source>
        <strain evidence="10 11">DSM 5885</strain>
    </source>
</reference>
<dbReference type="Pfam" id="PF16747">
    <property type="entry name" value="Adhesin_E"/>
    <property type="match status" value="1"/>
</dbReference>
<evidence type="ECO:0000259" key="9">
    <source>
        <dbReference type="PROSITE" id="PS51144"/>
    </source>
</evidence>
<feature type="signal peptide" evidence="8">
    <location>
        <begin position="1"/>
        <end position="21"/>
    </location>
</feature>
<dbReference type="EC" id="4.2.1.1" evidence="2"/>
<accession>A0A1G8FNA4</accession>
<evidence type="ECO:0000256" key="6">
    <source>
        <dbReference type="ARBA" id="ARBA00048348"/>
    </source>
</evidence>
<feature type="compositionally biased region" description="Pro residues" evidence="7">
    <location>
        <begin position="139"/>
        <end position="151"/>
    </location>
</feature>
<evidence type="ECO:0000256" key="7">
    <source>
        <dbReference type="SAM" id="MobiDB-lite"/>
    </source>
</evidence>
<keyword evidence="4" id="KW-0862">Zinc</keyword>
<gene>
    <name evidence="10" type="ORF">SAMN05660652_02375</name>
</gene>
<evidence type="ECO:0000256" key="8">
    <source>
        <dbReference type="SAM" id="SignalP"/>
    </source>
</evidence>
<dbReference type="InterPro" id="IPR001148">
    <property type="entry name" value="CA_dom"/>
</dbReference>
<dbReference type="PROSITE" id="PS51144">
    <property type="entry name" value="ALPHA_CA_2"/>
    <property type="match status" value="1"/>
</dbReference>
<dbReference type="SUPFAM" id="SSF51069">
    <property type="entry name" value="Carbonic anhydrase"/>
    <property type="match status" value="1"/>
</dbReference>
<dbReference type="GO" id="GO:0008270">
    <property type="term" value="F:zinc ion binding"/>
    <property type="evidence" value="ECO:0007669"/>
    <property type="project" value="InterPro"/>
</dbReference>
<evidence type="ECO:0000256" key="2">
    <source>
        <dbReference type="ARBA" id="ARBA00012925"/>
    </source>
</evidence>
<dbReference type="Gene3D" id="3.10.200.10">
    <property type="entry name" value="Alpha carbonic anhydrase"/>
    <property type="match status" value="1"/>
</dbReference>
<feature type="domain" description="Alpha-carbonic anhydrase" evidence="9">
    <location>
        <begin position="169"/>
        <end position="393"/>
    </location>
</feature>
<evidence type="ECO:0000313" key="10">
    <source>
        <dbReference type="EMBL" id="SDH83640.1"/>
    </source>
</evidence>
<dbReference type="AlphaFoldDB" id="A0A1G8FNA4"/>
<evidence type="ECO:0000256" key="3">
    <source>
        <dbReference type="ARBA" id="ARBA00022723"/>
    </source>
</evidence>
<evidence type="ECO:0000256" key="1">
    <source>
        <dbReference type="ARBA" id="ARBA00010718"/>
    </source>
</evidence>
<protein>
    <recommendedName>
        <fullName evidence="2">carbonic anhydrase</fullName>
        <ecNumber evidence="2">4.2.1.1</ecNumber>
    </recommendedName>
</protein>
<keyword evidence="8" id="KW-0732">Signal</keyword>
<dbReference type="SMART" id="SM01057">
    <property type="entry name" value="Carb_anhydrase"/>
    <property type="match status" value="1"/>
</dbReference>
<evidence type="ECO:0000313" key="11">
    <source>
        <dbReference type="Proteomes" id="UP000198607"/>
    </source>
</evidence>
<dbReference type="PANTHER" id="PTHR18952:SF265">
    <property type="entry name" value="CARBONIC ANHYDRASE"/>
    <property type="match status" value="1"/>
</dbReference>
<keyword evidence="3" id="KW-0479">Metal-binding</keyword>
<name>A0A1G8FNA4_9RHOO</name>
<feature type="region of interest" description="Disordered" evidence="7">
    <location>
        <begin position="136"/>
        <end position="175"/>
    </location>
</feature>
<organism evidence="10 11">
    <name type="scientific">Propionivibrio dicarboxylicus</name>
    <dbReference type="NCBI Taxonomy" id="83767"/>
    <lineage>
        <taxon>Bacteria</taxon>
        <taxon>Pseudomonadati</taxon>
        <taxon>Pseudomonadota</taxon>
        <taxon>Betaproteobacteria</taxon>
        <taxon>Rhodocyclales</taxon>
        <taxon>Rhodocyclaceae</taxon>
        <taxon>Propionivibrio</taxon>
    </lineage>
</organism>
<sequence>MTTPRALFLLAALTISSTTFAAKWTPIGGGKDGARIEIDTASVLRPEEGKVRLWYRESYAAPRRPESEAYSYTRLTTLGEFQCDKRLAAIVQQSYTALDGSEVKAEGFDPREVRPVTPDSSLETVFAYACRPKTKPVVAAPPPPPPPPPPEPVKKKGGKKGQEEPAPHPHWSYGGATGPENWGVLNPEYALCRQGLRQSPIDIRKTIKADLPPIQFAYKSIPLSIVDNGHSIKVDTPDAGTITVDGQVYSLVQFHFHKPSEEKINGKTYDMVAHLVHQSKEGKLAVVAVLFEAGKKEHPLIRGLWTYLPLEQEKPVVRKDVRFDPTDLLPAKRAYYTFLGSLTTPPCTEGVLWLVLKTPVSVSKEQLAGFATIYKNNVRPIQPVNERVIKEGR</sequence>
<comment type="catalytic activity">
    <reaction evidence="6">
        <text>hydrogencarbonate + H(+) = CO2 + H2O</text>
        <dbReference type="Rhea" id="RHEA:10748"/>
        <dbReference type="ChEBI" id="CHEBI:15377"/>
        <dbReference type="ChEBI" id="CHEBI:15378"/>
        <dbReference type="ChEBI" id="CHEBI:16526"/>
        <dbReference type="ChEBI" id="CHEBI:17544"/>
        <dbReference type="EC" id="4.2.1.1"/>
    </reaction>
</comment>
<evidence type="ECO:0000256" key="5">
    <source>
        <dbReference type="ARBA" id="ARBA00023239"/>
    </source>
</evidence>
<dbReference type="InterPro" id="IPR023561">
    <property type="entry name" value="Carbonic_anhydrase_a-class"/>
</dbReference>
<dbReference type="InterPro" id="IPR031939">
    <property type="entry name" value="Adhesin_E-like"/>
</dbReference>
<dbReference type="CDD" id="cd03124">
    <property type="entry name" value="alpha_CA_prokaryotic_like"/>
    <property type="match status" value="1"/>
</dbReference>
<proteinExistence type="inferred from homology"/>
<dbReference type="GO" id="GO:0004089">
    <property type="term" value="F:carbonate dehydratase activity"/>
    <property type="evidence" value="ECO:0007669"/>
    <property type="project" value="UniProtKB-EC"/>
</dbReference>
<dbReference type="STRING" id="83767.SAMN05660652_02375"/>
<dbReference type="PANTHER" id="PTHR18952">
    <property type="entry name" value="CARBONIC ANHYDRASE"/>
    <property type="match status" value="1"/>
</dbReference>
<evidence type="ECO:0000256" key="4">
    <source>
        <dbReference type="ARBA" id="ARBA00022833"/>
    </source>
</evidence>
<dbReference type="Proteomes" id="UP000198607">
    <property type="component" value="Unassembled WGS sequence"/>
</dbReference>
<dbReference type="RefSeq" id="WP_176785864.1">
    <property type="nucleotide sequence ID" value="NZ_FNCY01000009.1"/>
</dbReference>
<keyword evidence="11" id="KW-1185">Reference proteome</keyword>
<dbReference type="InterPro" id="IPR036398">
    <property type="entry name" value="CA_dom_sf"/>
</dbReference>
<dbReference type="EMBL" id="FNCY01000009">
    <property type="protein sequence ID" value="SDH83640.1"/>
    <property type="molecule type" value="Genomic_DNA"/>
</dbReference>
<dbReference type="Pfam" id="PF00194">
    <property type="entry name" value="Carb_anhydrase"/>
    <property type="match status" value="1"/>
</dbReference>
<keyword evidence="5" id="KW-0456">Lyase</keyword>
<feature type="chain" id="PRO_5011701352" description="carbonic anhydrase" evidence="8">
    <location>
        <begin position="22"/>
        <end position="393"/>
    </location>
</feature>
<comment type="similarity">
    <text evidence="1">Belongs to the alpha-carbonic anhydrase family.</text>
</comment>
<dbReference type="InterPro" id="IPR041891">
    <property type="entry name" value="Alpha_CA_prokaryot-like"/>
</dbReference>